<accession>A0A1G9NRU6</accession>
<dbReference type="AlphaFoldDB" id="A0A1G9NRU6"/>
<dbReference type="PROSITE" id="PS51502">
    <property type="entry name" value="S_R_A_B_BARREL"/>
    <property type="match status" value="1"/>
</dbReference>
<dbReference type="OrthoDB" id="9808130at2"/>
<feature type="domain" description="Stress-response A/B barrel" evidence="1">
    <location>
        <begin position="2"/>
        <end position="93"/>
    </location>
</feature>
<dbReference type="InterPro" id="IPR011008">
    <property type="entry name" value="Dimeric_a/b-barrel"/>
</dbReference>
<evidence type="ECO:0000259" key="1">
    <source>
        <dbReference type="PROSITE" id="PS51502"/>
    </source>
</evidence>
<dbReference type="RefSeq" id="WP_092069316.1">
    <property type="nucleotide sequence ID" value="NZ_FNHB01000001.1"/>
</dbReference>
<dbReference type="Proteomes" id="UP000214880">
    <property type="component" value="Unassembled WGS sequence"/>
</dbReference>
<protein>
    <submittedName>
        <fullName evidence="2">Stress responsive A/B Barrel Domain</fullName>
    </submittedName>
</protein>
<reference evidence="2 3" key="1">
    <citation type="submission" date="2016-10" db="EMBL/GenBank/DDBJ databases">
        <authorList>
            <person name="de Groot N.N."/>
        </authorList>
    </citation>
    <scope>NUCLEOTIDE SEQUENCE [LARGE SCALE GENOMIC DNA]</scope>
    <source>
        <strain evidence="2 3">DSM 1736</strain>
    </source>
</reference>
<evidence type="ECO:0000313" key="2">
    <source>
        <dbReference type="EMBL" id="SDL89110.1"/>
    </source>
</evidence>
<dbReference type="STRING" id="146817.SAMN04488502_1011105"/>
<gene>
    <name evidence="2" type="ORF">SAMN04488502_1011105</name>
</gene>
<organism evidence="2 3">
    <name type="scientific">Dendrosporobacter quercicolus</name>
    <dbReference type="NCBI Taxonomy" id="146817"/>
    <lineage>
        <taxon>Bacteria</taxon>
        <taxon>Bacillati</taxon>
        <taxon>Bacillota</taxon>
        <taxon>Negativicutes</taxon>
        <taxon>Selenomonadales</taxon>
        <taxon>Sporomusaceae</taxon>
        <taxon>Dendrosporobacter</taxon>
    </lineage>
</organism>
<evidence type="ECO:0000313" key="3">
    <source>
        <dbReference type="Proteomes" id="UP000214880"/>
    </source>
</evidence>
<dbReference type="SMART" id="SM00886">
    <property type="entry name" value="Dabb"/>
    <property type="match status" value="1"/>
</dbReference>
<dbReference type="EMBL" id="FNHB01000001">
    <property type="protein sequence ID" value="SDL89110.1"/>
    <property type="molecule type" value="Genomic_DNA"/>
</dbReference>
<dbReference type="SUPFAM" id="SSF54909">
    <property type="entry name" value="Dimeric alpha+beta barrel"/>
    <property type="match status" value="1"/>
</dbReference>
<dbReference type="Gene3D" id="3.30.70.100">
    <property type="match status" value="1"/>
</dbReference>
<keyword evidence="3" id="KW-1185">Reference proteome</keyword>
<dbReference type="Pfam" id="PF07876">
    <property type="entry name" value="Dabb"/>
    <property type="match status" value="1"/>
</dbReference>
<name>A0A1G9NRU6_9FIRM</name>
<proteinExistence type="predicted"/>
<sequence length="95" mass="10878">MITNNILIKLKDRNSENIGNTRDKLLSMKDRIESLRDLTVKVNIRQGASSYDILQIAQYDSMEDLEAYIVHPMHIEVSKYMAAVIESIAVVCYES</sequence>
<dbReference type="InterPro" id="IPR013097">
    <property type="entry name" value="Dabb"/>
</dbReference>